<feature type="compositionally biased region" description="Basic and acidic residues" evidence="1">
    <location>
        <begin position="550"/>
        <end position="564"/>
    </location>
</feature>
<evidence type="ECO:0000313" key="3">
    <source>
        <dbReference type="Proteomes" id="UP000800200"/>
    </source>
</evidence>
<dbReference type="Proteomes" id="UP000800200">
    <property type="component" value="Unassembled WGS sequence"/>
</dbReference>
<feature type="region of interest" description="Disordered" evidence="1">
    <location>
        <begin position="546"/>
        <end position="576"/>
    </location>
</feature>
<dbReference type="AlphaFoldDB" id="A0A6A6E920"/>
<sequence>MSSTDPSVDSLSASLASQWNPHATKSGTNDKPGTGKAVQNTGLLTPEGTPEVDDGRIEAEKRRQAELEAAEAAKISPESQPPKNKEPQSSPKTDDSGTDDEAAKQAEILKEVLSCGQDEYHKILGIKEDYDTATEEMAAVESAVYDRGIEVHPKYNKDENAEKAWNMVRTAGDELGCRESVYPEVLDFGDEDPDAPDDDSGSPMEGVKMENPKPTKIVLGWYEEATPLMDQLRQNLKSFSVKKKLDAINDKIKKKNEEEEQKDTNMWLVDYKAISKFYQDVRPFIDRVRGNANDQEAIEGAKGVEKELNEYLNKNHYPGAWTFKQDLLMQEAVREKTEEAKKKMKNDLDEKRKKRMEERKKEKVAEKGSPGTEQPKKSSSAISTDWRPGLTTKGEEIYAMQLYERTSKVTQEKSMDQCFFLIEKKGKKKGENSMVFEDSETIGPKAIDGYLKQLPEGERVDIRTEKYKYSTADKMGFVEIDDIAVKPGYSSRVYQAIGIRVKYENGTYKYPNRIVFRKIWGSARADRMIEDFYNDKGLTIPWEKRAKRPRAVESVKKGHEEVEPHQGAQKGGVAAR</sequence>
<feature type="compositionally biased region" description="Polar residues" evidence="1">
    <location>
        <begin position="1"/>
        <end position="43"/>
    </location>
</feature>
<protein>
    <submittedName>
        <fullName evidence="2">Uncharacterized protein</fullName>
    </submittedName>
</protein>
<feature type="region of interest" description="Disordered" evidence="1">
    <location>
        <begin position="338"/>
        <end position="388"/>
    </location>
</feature>
<evidence type="ECO:0000313" key="2">
    <source>
        <dbReference type="EMBL" id="KAF2188477.1"/>
    </source>
</evidence>
<feature type="compositionally biased region" description="Acidic residues" evidence="1">
    <location>
        <begin position="187"/>
        <end position="200"/>
    </location>
</feature>
<feature type="compositionally biased region" description="Basic and acidic residues" evidence="1">
    <location>
        <begin position="338"/>
        <end position="366"/>
    </location>
</feature>
<reference evidence="2" key="1">
    <citation type="journal article" date="2020" name="Stud. Mycol.">
        <title>101 Dothideomycetes genomes: a test case for predicting lifestyles and emergence of pathogens.</title>
        <authorList>
            <person name="Haridas S."/>
            <person name="Albert R."/>
            <person name="Binder M."/>
            <person name="Bloem J."/>
            <person name="Labutti K."/>
            <person name="Salamov A."/>
            <person name="Andreopoulos B."/>
            <person name="Baker S."/>
            <person name="Barry K."/>
            <person name="Bills G."/>
            <person name="Bluhm B."/>
            <person name="Cannon C."/>
            <person name="Castanera R."/>
            <person name="Culley D."/>
            <person name="Daum C."/>
            <person name="Ezra D."/>
            <person name="Gonzalez J."/>
            <person name="Henrissat B."/>
            <person name="Kuo A."/>
            <person name="Liang C."/>
            <person name="Lipzen A."/>
            <person name="Lutzoni F."/>
            <person name="Magnuson J."/>
            <person name="Mondo S."/>
            <person name="Nolan M."/>
            <person name="Ohm R."/>
            <person name="Pangilinan J."/>
            <person name="Park H.-J."/>
            <person name="Ramirez L."/>
            <person name="Alfaro M."/>
            <person name="Sun H."/>
            <person name="Tritt A."/>
            <person name="Yoshinaga Y."/>
            <person name="Zwiers L.-H."/>
            <person name="Turgeon B."/>
            <person name="Goodwin S."/>
            <person name="Spatafora J."/>
            <person name="Crous P."/>
            <person name="Grigoriev I."/>
        </authorList>
    </citation>
    <scope>NUCLEOTIDE SEQUENCE</scope>
    <source>
        <strain evidence="2">CBS 207.26</strain>
    </source>
</reference>
<gene>
    <name evidence="2" type="ORF">K469DRAFT_684515</name>
</gene>
<organism evidence="2 3">
    <name type="scientific">Zopfia rhizophila CBS 207.26</name>
    <dbReference type="NCBI Taxonomy" id="1314779"/>
    <lineage>
        <taxon>Eukaryota</taxon>
        <taxon>Fungi</taxon>
        <taxon>Dikarya</taxon>
        <taxon>Ascomycota</taxon>
        <taxon>Pezizomycotina</taxon>
        <taxon>Dothideomycetes</taxon>
        <taxon>Dothideomycetes incertae sedis</taxon>
        <taxon>Zopfiaceae</taxon>
        <taxon>Zopfia</taxon>
    </lineage>
</organism>
<feature type="region of interest" description="Disordered" evidence="1">
    <location>
        <begin position="187"/>
        <end position="210"/>
    </location>
</feature>
<feature type="region of interest" description="Disordered" evidence="1">
    <location>
        <begin position="1"/>
        <end position="105"/>
    </location>
</feature>
<feature type="compositionally biased region" description="Polar residues" evidence="1">
    <location>
        <begin position="77"/>
        <end position="91"/>
    </location>
</feature>
<name>A0A6A6E920_9PEZI</name>
<proteinExistence type="predicted"/>
<feature type="compositionally biased region" description="Basic and acidic residues" evidence="1">
    <location>
        <begin position="53"/>
        <end position="66"/>
    </location>
</feature>
<dbReference type="EMBL" id="ML994623">
    <property type="protein sequence ID" value="KAF2188477.1"/>
    <property type="molecule type" value="Genomic_DNA"/>
</dbReference>
<accession>A0A6A6E920</accession>
<evidence type="ECO:0000256" key="1">
    <source>
        <dbReference type="SAM" id="MobiDB-lite"/>
    </source>
</evidence>
<keyword evidence="3" id="KW-1185">Reference proteome</keyword>
<dbReference type="OrthoDB" id="3793347at2759"/>